<keyword evidence="8" id="KW-0472">Membrane</keyword>
<evidence type="ECO:0000256" key="6">
    <source>
        <dbReference type="ARBA" id="ARBA00022989"/>
    </source>
</evidence>
<comment type="subcellular location">
    <subcellularLocation>
        <location evidence="2">Membrane</location>
    </subcellularLocation>
    <subcellularLocation>
        <location evidence="11">Mitochondrion inner membrane</location>
        <topology evidence="11">Single-pass membrane protein</topology>
    </subcellularLocation>
</comment>
<evidence type="ECO:0000256" key="5">
    <source>
        <dbReference type="ARBA" id="ARBA00022692"/>
    </source>
</evidence>
<proteinExistence type="inferred from homology"/>
<keyword evidence="13" id="KW-1185">Reference proteome</keyword>
<sequence>MGFIAGFTGGVTLTLGVTYLAVLAHDRNRQSQAELLRSQTRVLNSLAAGTDPAALPTTTPLSRAELGAQHRAHFVETAKDKWNAEIEGAVRWAQTRDWAEARENAEDAAARLLGIARESHALEDGRKRVVDAAGTVREEARRGVEEARRAAGTIGSETRHRFEDAQKGVGSVREETKHRLEDAKRTAGVVREETKHMLEDARKSAGETKEAVVHAIEDGIEKGRKMVGRAKAHALLVEEQAEARVDAKLMHVSDIEKALSERYDSERRRNETMSKSVEQVLRERYTPIDQRDNSRLRGI</sequence>
<protein>
    <recommendedName>
        <fullName evidence="4 11">MICOS complex subunit MIC12</fullName>
    </recommendedName>
    <alternativeName>
        <fullName evidence="10 11">Altered inheritance of mitochondria protein 5, mitochondrial</fullName>
    </alternativeName>
    <alternativeName>
        <fullName evidence="9 11">Found in mitochondrial proteome protein 51</fullName>
    </alternativeName>
</protein>
<dbReference type="InterPro" id="IPR031463">
    <property type="entry name" value="Mic12"/>
</dbReference>
<keyword evidence="11" id="KW-0999">Mitochondrion inner membrane</keyword>
<comment type="caution">
    <text evidence="12">The sequence shown here is derived from an EMBL/GenBank/DDBJ whole genome shotgun (WGS) entry which is preliminary data.</text>
</comment>
<dbReference type="Pfam" id="PF17050">
    <property type="entry name" value="AIM5"/>
    <property type="match status" value="1"/>
</dbReference>
<name>A0AAE0IML5_9PEZI</name>
<comment type="subunit">
    <text evidence="11">Component of the mitochondrial contact site and cristae organizing system (MICOS) complex.</text>
</comment>
<gene>
    <name evidence="12" type="ORF">B0T19DRAFT_174838</name>
</gene>
<keyword evidence="5" id="KW-0812">Transmembrane</keyword>
<evidence type="ECO:0000256" key="1">
    <source>
        <dbReference type="ARBA" id="ARBA00002689"/>
    </source>
</evidence>
<comment type="function">
    <text evidence="1 11">Component of the MICOS complex, a large protein complex of the mitochondrial inner membrane that plays crucial roles in the maintenance of crista junctions, inner membrane architecture, and formation of contact sites to the outer membrane.</text>
</comment>
<evidence type="ECO:0000256" key="2">
    <source>
        <dbReference type="ARBA" id="ARBA00004370"/>
    </source>
</evidence>
<keyword evidence="6" id="KW-1133">Transmembrane helix</keyword>
<comment type="similarity">
    <text evidence="3 11">Belongs to the MICOS complex subunit Mic12 family.</text>
</comment>
<evidence type="ECO:0000256" key="3">
    <source>
        <dbReference type="ARBA" id="ARBA00009188"/>
    </source>
</evidence>
<evidence type="ECO:0000256" key="7">
    <source>
        <dbReference type="ARBA" id="ARBA00023128"/>
    </source>
</evidence>
<evidence type="ECO:0000256" key="11">
    <source>
        <dbReference type="RuleBase" id="RU363010"/>
    </source>
</evidence>
<dbReference type="Proteomes" id="UP001286456">
    <property type="component" value="Unassembled WGS sequence"/>
</dbReference>
<dbReference type="GO" id="GO:0042407">
    <property type="term" value="P:cristae formation"/>
    <property type="evidence" value="ECO:0007669"/>
    <property type="project" value="InterPro"/>
</dbReference>
<evidence type="ECO:0000256" key="8">
    <source>
        <dbReference type="ARBA" id="ARBA00023136"/>
    </source>
</evidence>
<dbReference type="AlphaFoldDB" id="A0AAE0IML5"/>
<evidence type="ECO:0000313" key="13">
    <source>
        <dbReference type="Proteomes" id="UP001286456"/>
    </source>
</evidence>
<reference evidence="12" key="1">
    <citation type="journal article" date="2023" name="Mol. Phylogenet. Evol.">
        <title>Genome-scale phylogeny and comparative genomics of the fungal order Sordariales.</title>
        <authorList>
            <person name="Hensen N."/>
            <person name="Bonometti L."/>
            <person name="Westerberg I."/>
            <person name="Brannstrom I.O."/>
            <person name="Guillou S."/>
            <person name="Cros-Aarteil S."/>
            <person name="Calhoun S."/>
            <person name="Haridas S."/>
            <person name="Kuo A."/>
            <person name="Mondo S."/>
            <person name="Pangilinan J."/>
            <person name="Riley R."/>
            <person name="LaButti K."/>
            <person name="Andreopoulos B."/>
            <person name="Lipzen A."/>
            <person name="Chen C."/>
            <person name="Yan M."/>
            <person name="Daum C."/>
            <person name="Ng V."/>
            <person name="Clum A."/>
            <person name="Steindorff A."/>
            <person name="Ohm R.A."/>
            <person name="Martin F."/>
            <person name="Silar P."/>
            <person name="Natvig D.O."/>
            <person name="Lalanne C."/>
            <person name="Gautier V."/>
            <person name="Ament-Velasquez S.L."/>
            <person name="Kruys A."/>
            <person name="Hutchinson M.I."/>
            <person name="Powell A.J."/>
            <person name="Barry K."/>
            <person name="Miller A.N."/>
            <person name="Grigoriev I.V."/>
            <person name="Debuchy R."/>
            <person name="Gladieux P."/>
            <person name="Hiltunen Thoren M."/>
            <person name="Johannesson H."/>
        </authorList>
    </citation>
    <scope>NUCLEOTIDE SEQUENCE</scope>
    <source>
        <strain evidence="12">SMH4131-1</strain>
    </source>
</reference>
<evidence type="ECO:0000256" key="4">
    <source>
        <dbReference type="ARBA" id="ARBA00018170"/>
    </source>
</evidence>
<reference evidence="12" key="2">
    <citation type="submission" date="2023-06" db="EMBL/GenBank/DDBJ databases">
        <authorList>
            <consortium name="Lawrence Berkeley National Laboratory"/>
            <person name="Haridas S."/>
            <person name="Hensen N."/>
            <person name="Bonometti L."/>
            <person name="Westerberg I."/>
            <person name="Brannstrom I.O."/>
            <person name="Guillou S."/>
            <person name="Cros-Aarteil S."/>
            <person name="Calhoun S."/>
            <person name="Kuo A."/>
            <person name="Mondo S."/>
            <person name="Pangilinan J."/>
            <person name="Riley R."/>
            <person name="Labutti K."/>
            <person name="Andreopoulos B."/>
            <person name="Lipzen A."/>
            <person name="Chen C."/>
            <person name="Yanf M."/>
            <person name="Daum C."/>
            <person name="Ng V."/>
            <person name="Clum A."/>
            <person name="Steindorff A."/>
            <person name="Ohm R."/>
            <person name="Martin F."/>
            <person name="Silar P."/>
            <person name="Natvig D."/>
            <person name="Lalanne C."/>
            <person name="Gautier V."/>
            <person name="Ament-Velasquez S.L."/>
            <person name="Kruys A."/>
            <person name="Hutchinson M.I."/>
            <person name="Powell A.J."/>
            <person name="Barry K."/>
            <person name="Miller A.N."/>
            <person name="Grigoriev I.V."/>
            <person name="Debuchy R."/>
            <person name="Gladieux P."/>
            <person name="Thoren M.H."/>
            <person name="Johannesson H."/>
        </authorList>
    </citation>
    <scope>NUCLEOTIDE SEQUENCE</scope>
    <source>
        <strain evidence="12">SMH4131-1</strain>
    </source>
</reference>
<dbReference type="GO" id="GO:0044284">
    <property type="term" value="C:mitochondrial crista junction"/>
    <property type="evidence" value="ECO:0007669"/>
    <property type="project" value="InterPro"/>
</dbReference>
<evidence type="ECO:0000256" key="10">
    <source>
        <dbReference type="ARBA" id="ARBA00032985"/>
    </source>
</evidence>
<organism evidence="12 13">
    <name type="scientific">Cercophora scortea</name>
    <dbReference type="NCBI Taxonomy" id="314031"/>
    <lineage>
        <taxon>Eukaryota</taxon>
        <taxon>Fungi</taxon>
        <taxon>Dikarya</taxon>
        <taxon>Ascomycota</taxon>
        <taxon>Pezizomycotina</taxon>
        <taxon>Sordariomycetes</taxon>
        <taxon>Sordariomycetidae</taxon>
        <taxon>Sordariales</taxon>
        <taxon>Lasiosphaeriaceae</taxon>
        <taxon>Cercophora</taxon>
    </lineage>
</organism>
<dbReference type="EMBL" id="JAUEPO010000003">
    <property type="protein sequence ID" value="KAK3327820.1"/>
    <property type="molecule type" value="Genomic_DNA"/>
</dbReference>
<dbReference type="GO" id="GO:0061617">
    <property type="term" value="C:MICOS complex"/>
    <property type="evidence" value="ECO:0007669"/>
    <property type="project" value="UniProtKB-UniRule"/>
</dbReference>
<accession>A0AAE0IML5</accession>
<evidence type="ECO:0000256" key="9">
    <source>
        <dbReference type="ARBA" id="ARBA00032159"/>
    </source>
</evidence>
<evidence type="ECO:0000313" key="12">
    <source>
        <dbReference type="EMBL" id="KAK3327820.1"/>
    </source>
</evidence>
<keyword evidence="7 11" id="KW-0496">Mitochondrion</keyword>